<feature type="region of interest" description="Disordered" evidence="1">
    <location>
        <begin position="52"/>
        <end position="74"/>
    </location>
</feature>
<evidence type="ECO:0000313" key="2">
    <source>
        <dbReference type="EMBL" id="TQN75209.1"/>
    </source>
</evidence>
<gene>
    <name evidence="2" type="ORF">CSHISOI_00200</name>
</gene>
<comment type="caution">
    <text evidence="2">The sequence shown here is derived from an EMBL/GenBank/DDBJ whole genome shotgun (WGS) entry which is preliminary data.</text>
</comment>
<proteinExistence type="predicted"/>
<feature type="compositionally biased region" description="Low complexity" evidence="1">
    <location>
        <begin position="143"/>
        <end position="155"/>
    </location>
</feature>
<keyword evidence="3" id="KW-1185">Reference proteome</keyword>
<sequence>MDLPKGFVKDDRRIYEDVASLTQPLPSEFIIRMWRLAKIWEHISYGPTFVPLRGSPNRWEGPSTPRFNSQHESDPLLSAQQMNRDIKMISEESALKELSASSSRPPPPHPILKKNRGDSKSGPRPTARFVSPHESTDEDYKTSEGTSSGSTAASGLEMRIASVASPTKSNKKKASVPTKRFVASAANKRRPILPRRMSSQSSTGSDVMVKETGSANGTKHVGTYNVTPVHAEQSAAQSVLGSPGIEAPPSAKAYIALVFITTNRVFLIFALRVFGPTHGANMLQFGNASAARGQYRPRFCKRAALERYGKHVEYRGHGSHLDI</sequence>
<dbReference type="AlphaFoldDB" id="A0A5Q4C9Z7"/>
<organism evidence="2 3">
    <name type="scientific">Colletotrichum shisoi</name>
    <dbReference type="NCBI Taxonomy" id="2078593"/>
    <lineage>
        <taxon>Eukaryota</taxon>
        <taxon>Fungi</taxon>
        <taxon>Dikarya</taxon>
        <taxon>Ascomycota</taxon>
        <taxon>Pezizomycotina</taxon>
        <taxon>Sordariomycetes</taxon>
        <taxon>Hypocreomycetidae</taxon>
        <taxon>Glomerellales</taxon>
        <taxon>Glomerellaceae</taxon>
        <taxon>Colletotrichum</taxon>
        <taxon>Colletotrichum destructivum species complex</taxon>
    </lineage>
</organism>
<evidence type="ECO:0000313" key="3">
    <source>
        <dbReference type="Proteomes" id="UP000326340"/>
    </source>
</evidence>
<dbReference type="OrthoDB" id="5424234at2759"/>
<name>A0A5Q4C9Z7_9PEZI</name>
<dbReference type="EMBL" id="PUHP01000006">
    <property type="protein sequence ID" value="TQN75209.1"/>
    <property type="molecule type" value="Genomic_DNA"/>
</dbReference>
<protein>
    <submittedName>
        <fullName evidence="2">Uncharacterized protein</fullName>
    </submittedName>
</protein>
<feature type="region of interest" description="Disordered" evidence="1">
    <location>
        <begin position="95"/>
        <end position="207"/>
    </location>
</feature>
<dbReference type="Proteomes" id="UP000326340">
    <property type="component" value="Unassembled WGS sequence"/>
</dbReference>
<reference evidence="2 3" key="1">
    <citation type="journal article" date="2019" name="Sci. Rep.">
        <title>Colletotrichum shisoi sp. nov., an anthracnose pathogen of Perilla frutescens in Japan: molecular phylogenetic, morphological and genomic evidence.</title>
        <authorList>
            <person name="Gan P."/>
            <person name="Tsushima A."/>
            <person name="Hiroyama R."/>
            <person name="Narusaka M."/>
            <person name="Takano Y."/>
            <person name="Narusaka Y."/>
            <person name="Kawaradani M."/>
            <person name="Damm U."/>
            <person name="Shirasu K."/>
        </authorList>
    </citation>
    <scope>NUCLEOTIDE SEQUENCE [LARGE SCALE GENOMIC DNA]</scope>
    <source>
        <strain evidence="2 3">PG-2018a</strain>
    </source>
</reference>
<accession>A0A5Q4C9Z7</accession>
<evidence type="ECO:0000256" key="1">
    <source>
        <dbReference type="SAM" id="MobiDB-lite"/>
    </source>
</evidence>